<keyword evidence="3" id="KW-1185">Reference proteome</keyword>
<dbReference type="GO" id="GO:0016787">
    <property type="term" value="F:hydrolase activity"/>
    <property type="evidence" value="ECO:0007669"/>
    <property type="project" value="InterPro"/>
</dbReference>
<evidence type="ECO:0000313" key="2">
    <source>
        <dbReference type="EMBL" id="OZI67027.1"/>
    </source>
</evidence>
<evidence type="ECO:0000259" key="1">
    <source>
        <dbReference type="Pfam" id="PF04909"/>
    </source>
</evidence>
<gene>
    <name evidence="2" type="ORF">CAL28_04820</name>
</gene>
<dbReference type="Proteomes" id="UP000215767">
    <property type="component" value="Unassembled WGS sequence"/>
</dbReference>
<sequence length="287" mass="31388">MSAFAESVFRPHAAQAGVRLAAVDTHAHVFERGLALVEGRRYTPAHDASLEDYLARLDAHGMTHGVLVQPSFLGTDNSYLLNALRAFPRRLRGVVVIEPGATDDSLREMDAGGVVGMRLNLVGQPTPALDTAPWRGLLERVAALGWHVEVHLPAARLPEVIPPLLAAGCAVVVDHFGRPDPASGVADPGFRYLLRQAGSGRVWVKLSGAYRNWPLADVAAAGREAARLLLDAYTGERLVWGSDWPHTEHPDVSYAATREWLDRWIDDPAIRQAVLTDTPSRLFRIDR</sequence>
<dbReference type="PANTHER" id="PTHR35563:SF2">
    <property type="entry name" value="BARREL METAL-DEPENDENT HYDROLASE, PUTATIVE (AFU_ORTHOLOGUE AFUA_1G16240)-RELATED"/>
    <property type="match status" value="1"/>
</dbReference>
<organism evidence="2 3">
    <name type="scientific">Bordetella genomosp. 11</name>
    <dbReference type="NCBI Taxonomy" id="1416808"/>
    <lineage>
        <taxon>Bacteria</taxon>
        <taxon>Pseudomonadati</taxon>
        <taxon>Pseudomonadota</taxon>
        <taxon>Betaproteobacteria</taxon>
        <taxon>Burkholderiales</taxon>
        <taxon>Alcaligenaceae</taxon>
        <taxon>Bordetella</taxon>
    </lineage>
</organism>
<dbReference type="AlphaFoldDB" id="A0A261UZP7"/>
<feature type="domain" description="Amidohydrolase-related" evidence="1">
    <location>
        <begin position="23"/>
        <end position="285"/>
    </location>
</feature>
<comment type="caution">
    <text evidence="2">The sequence shown here is derived from an EMBL/GenBank/DDBJ whole genome shotgun (WGS) entry which is preliminary data.</text>
</comment>
<dbReference type="InterPro" id="IPR052358">
    <property type="entry name" value="Aro_Compnd_Degr_Hydrolases"/>
</dbReference>
<accession>A0A261UZP7</accession>
<dbReference type="EMBL" id="NEVS01000001">
    <property type="protein sequence ID" value="OZI67027.1"/>
    <property type="molecule type" value="Genomic_DNA"/>
</dbReference>
<dbReference type="SUPFAM" id="SSF51556">
    <property type="entry name" value="Metallo-dependent hydrolases"/>
    <property type="match status" value="1"/>
</dbReference>
<evidence type="ECO:0000313" key="3">
    <source>
        <dbReference type="Proteomes" id="UP000215767"/>
    </source>
</evidence>
<dbReference type="OrthoDB" id="9787654at2"/>
<dbReference type="InterPro" id="IPR006680">
    <property type="entry name" value="Amidohydro-rel"/>
</dbReference>
<reference evidence="3" key="1">
    <citation type="submission" date="2017-05" db="EMBL/GenBank/DDBJ databases">
        <title>Complete and WGS of Bordetella genogroups.</title>
        <authorList>
            <person name="Spilker T."/>
            <person name="Lipuma J."/>
        </authorList>
    </citation>
    <scope>NUCLEOTIDE SEQUENCE [LARGE SCALE GENOMIC DNA]</scope>
    <source>
        <strain evidence="3">AU8856</strain>
    </source>
</reference>
<dbReference type="Pfam" id="PF04909">
    <property type="entry name" value="Amidohydro_2"/>
    <property type="match status" value="1"/>
</dbReference>
<dbReference type="RefSeq" id="WP_094840220.1">
    <property type="nucleotide sequence ID" value="NZ_NEVS01000001.1"/>
</dbReference>
<dbReference type="InterPro" id="IPR032466">
    <property type="entry name" value="Metal_Hydrolase"/>
</dbReference>
<proteinExistence type="predicted"/>
<dbReference type="PANTHER" id="PTHR35563">
    <property type="entry name" value="BARREL METAL-DEPENDENT HYDROLASE, PUTATIVE (AFU_ORTHOLOGUE AFUA_1G16240)-RELATED"/>
    <property type="match status" value="1"/>
</dbReference>
<name>A0A261UZP7_9BORD</name>
<dbReference type="Gene3D" id="3.20.20.140">
    <property type="entry name" value="Metal-dependent hydrolases"/>
    <property type="match status" value="1"/>
</dbReference>
<protein>
    <recommendedName>
        <fullName evidence="1">Amidohydrolase-related domain-containing protein</fullName>
    </recommendedName>
</protein>